<keyword evidence="1" id="KW-0812">Transmembrane</keyword>
<gene>
    <name evidence="2" type="ORF">OBBRIDRAFT_797337</name>
</gene>
<evidence type="ECO:0000313" key="2">
    <source>
        <dbReference type="EMBL" id="OCH86284.1"/>
    </source>
</evidence>
<name>A0A8E2AN19_9APHY</name>
<keyword evidence="1" id="KW-0472">Membrane</keyword>
<keyword evidence="3" id="KW-1185">Reference proteome</keyword>
<keyword evidence="1" id="KW-1133">Transmembrane helix</keyword>
<evidence type="ECO:0000313" key="3">
    <source>
        <dbReference type="Proteomes" id="UP000250043"/>
    </source>
</evidence>
<protein>
    <submittedName>
        <fullName evidence="2">Uncharacterized protein</fullName>
    </submittedName>
</protein>
<dbReference type="AlphaFoldDB" id="A0A8E2AN19"/>
<dbReference type="EMBL" id="KV722535">
    <property type="protein sequence ID" value="OCH86284.1"/>
    <property type="molecule type" value="Genomic_DNA"/>
</dbReference>
<organism evidence="2 3">
    <name type="scientific">Obba rivulosa</name>
    <dbReference type="NCBI Taxonomy" id="1052685"/>
    <lineage>
        <taxon>Eukaryota</taxon>
        <taxon>Fungi</taxon>
        <taxon>Dikarya</taxon>
        <taxon>Basidiomycota</taxon>
        <taxon>Agaricomycotina</taxon>
        <taxon>Agaricomycetes</taxon>
        <taxon>Polyporales</taxon>
        <taxon>Gelatoporiaceae</taxon>
        <taxon>Obba</taxon>
    </lineage>
</organism>
<proteinExistence type="predicted"/>
<feature type="transmembrane region" description="Helical" evidence="1">
    <location>
        <begin position="45"/>
        <end position="65"/>
    </location>
</feature>
<evidence type="ECO:0000256" key="1">
    <source>
        <dbReference type="SAM" id="Phobius"/>
    </source>
</evidence>
<dbReference type="Proteomes" id="UP000250043">
    <property type="component" value="Unassembled WGS sequence"/>
</dbReference>
<reference evidence="2 3" key="1">
    <citation type="submission" date="2016-07" db="EMBL/GenBank/DDBJ databases">
        <title>Draft genome of the white-rot fungus Obba rivulosa 3A-2.</title>
        <authorList>
            <consortium name="DOE Joint Genome Institute"/>
            <person name="Miettinen O."/>
            <person name="Riley R."/>
            <person name="Acob R."/>
            <person name="Barry K."/>
            <person name="Cullen D."/>
            <person name="De Vries R."/>
            <person name="Hainaut M."/>
            <person name="Hatakka A."/>
            <person name="Henrissat B."/>
            <person name="Hilden K."/>
            <person name="Kuo R."/>
            <person name="Labutti K."/>
            <person name="Lipzen A."/>
            <person name="Makela M.R."/>
            <person name="Sandor L."/>
            <person name="Spatafora J.W."/>
            <person name="Grigoriev I.V."/>
            <person name="Hibbett D.S."/>
        </authorList>
    </citation>
    <scope>NUCLEOTIDE SEQUENCE [LARGE SCALE GENOMIC DNA]</scope>
    <source>
        <strain evidence="2 3">3A-2</strain>
    </source>
</reference>
<sequence length="83" mass="9530">MRPELLKISRDRLSLRVEDYPASNFAVRPTYPSKNTGDGTRPEDMLLTTAHVLCIVCLSFVFRFASTSRWRCRNHTGRAVRST</sequence>
<accession>A0A8E2AN19</accession>